<dbReference type="EMBL" id="JAAGMP010000314">
    <property type="protein sequence ID" value="NEC17929.1"/>
    <property type="molecule type" value="Genomic_DNA"/>
</dbReference>
<gene>
    <name evidence="2" type="ORF">G3I50_06585</name>
</gene>
<proteinExistence type="predicted"/>
<dbReference type="RefSeq" id="WP_164200583.1">
    <property type="nucleotide sequence ID" value="NZ_JAAGMP010000314.1"/>
</dbReference>
<dbReference type="AlphaFoldDB" id="A0A7K3RRV6"/>
<reference evidence="2 3" key="1">
    <citation type="submission" date="2020-01" db="EMBL/GenBank/DDBJ databases">
        <title>Insect and environment-associated Actinomycetes.</title>
        <authorList>
            <person name="Currrie C."/>
            <person name="Chevrette M."/>
            <person name="Carlson C."/>
            <person name="Stubbendieck R."/>
            <person name="Wendt-Pienkowski E."/>
        </authorList>
    </citation>
    <scope>NUCLEOTIDE SEQUENCE [LARGE SCALE GENOMIC DNA]</scope>
    <source>
        <strain evidence="2 3">SID7590</strain>
    </source>
</reference>
<name>A0A7K3RRV6_9ACTN</name>
<evidence type="ECO:0000256" key="1">
    <source>
        <dbReference type="SAM" id="MobiDB-lite"/>
    </source>
</evidence>
<comment type="caution">
    <text evidence="2">The sequence shown here is derived from an EMBL/GenBank/DDBJ whole genome shotgun (WGS) entry which is preliminary data.</text>
</comment>
<protein>
    <submittedName>
        <fullName evidence="2">Uncharacterized protein</fullName>
    </submittedName>
</protein>
<organism evidence="2 3">
    <name type="scientific">Streptomyces parvus</name>
    <dbReference type="NCBI Taxonomy" id="66428"/>
    <lineage>
        <taxon>Bacteria</taxon>
        <taxon>Bacillati</taxon>
        <taxon>Actinomycetota</taxon>
        <taxon>Actinomycetes</taxon>
        <taxon>Kitasatosporales</taxon>
        <taxon>Streptomycetaceae</taxon>
        <taxon>Streptomyces</taxon>
    </lineage>
</organism>
<feature type="region of interest" description="Disordered" evidence="1">
    <location>
        <begin position="48"/>
        <end position="70"/>
    </location>
</feature>
<sequence length="120" mass="13545">MPKNETTFPFPADLLDAQEALHQARHAVEEYARTLPWSAEPMAGWDSEKQLHSSYRSSKADSPGYTDEQRTEMARLRAEVLRLSEVVYVHPFWATVEAGKVVEARMRLKHAHEPAAAEGA</sequence>
<accession>A0A7K3RRV6</accession>
<evidence type="ECO:0000313" key="3">
    <source>
        <dbReference type="Proteomes" id="UP000469670"/>
    </source>
</evidence>
<dbReference type="Proteomes" id="UP000469670">
    <property type="component" value="Unassembled WGS sequence"/>
</dbReference>
<evidence type="ECO:0000313" key="2">
    <source>
        <dbReference type="EMBL" id="NEC17929.1"/>
    </source>
</evidence>